<protein>
    <submittedName>
        <fullName evidence="1">RUNX1/RUNX1T1 fusion protein</fullName>
    </submittedName>
</protein>
<name>A0A023PPR2_HUMAN</name>
<gene>
    <name evidence="1" type="primary">RUNX1</name>
    <name evidence="1" type="synonym">RUNX1T1 fusion</name>
</gene>
<dbReference type="EMBL" id="KJ410189">
    <property type="protein sequence ID" value="AHX26718.1"/>
    <property type="molecule type" value="mRNA"/>
</dbReference>
<dbReference type="AlphaFoldDB" id="A0A023PPR2"/>
<dbReference type="OrthoDB" id="10029800at2759"/>
<dbReference type="ChiTaRS" id="RUNX1">
    <property type="organism name" value="human"/>
</dbReference>
<proteinExistence type="evidence at transcript level"/>
<reference evidence="1" key="1">
    <citation type="submission" date="2014-02" db="EMBL/GenBank/DDBJ databases">
        <title>Network model of alternative splicing of the human RUNX1/RUNX1T1 fusion gene's RNA transcripts.</title>
        <authorList>
            <person name="Grinev V.V."/>
            <person name="Migas A.A."/>
            <person name="Kirsanava A.D."/>
            <person name="Mishkova O.A."/>
            <person name="Siomava N.J."/>
            <person name="Ramanouskaya T.V."/>
            <person name="Ilyushonak I.M."/>
            <person name="Kushal D.I."/>
            <person name="Nazarov P.V."/>
            <person name="Aleinikova O.V."/>
        </authorList>
    </citation>
    <scope>NUCLEOTIDE SEQUENCE</scope>
</reference>
<organism evidence="1">
    <name type="scientific">Homo sapiens</name>
    <name type="common">Human</name>
    <dbReference type="NCBI Taxonomy" id="9606"/>
    <lineage>
        <taxon>Eukaryota</taxon>
        <taxon>Metazoa</taxon>
        <taxon>Chordata</taxon>
        <taxon>Craniata</taxon>
        <taxon>Vertebrata</taxon>
        <taxon>Euteleostomi</taxon>
        <taxon>Mammalia</taxon>
        <taxon>Eutheria</taxon>
        <taxon>Euarchontoglires</taxon>
        <taxon>Primates</taxon>
        <taxon>Haplorrhini</taxon>
        <taxon>Catarrhini</taxon>
        <taxon>Hominidae</taxon>
        <taxon>Homo</taxon>
    </lineage>
</organism>
<evidence type="ECO:0000313" key="1">
    <source>
        <dbReference type="EMBL" id="AHX26718.1"/>
    </source>
</evidence>
<sequence>MCCLSSDSSEFTSSEGLSLWWKGFPGWLTSEWLLASTGIRITTSRLS</sequence>
<accession>A0A023PPR2</accession>